<evidence type="ECO:0000313" key="2">
    <source>
        <dbReference type="EMBL" id="SME97264.1"/>
    </source>
</evidence>
<reference evidence="1 4" key="3">
    <citation type="submission" date="2019-11" db="EMBL/GenBank/DDBJ databases">
        <title>Draft genome sequence of Kocuria indica DP-K7, a methyl red degrading Actinobacterium.</title>
        <authorList>
            <person name="Kumaran S."/>
            <person name="Tischler D."/>
            <person name="Ngo A.C.R."/>
            <person name="Schultes F."/>
        </authorList>
    </citation>
    <scope>NUCLEOTIDE SEQUENCE [LARGE SCALE GENOMIC DNA]</scope>
    <source>
        <strain evidence="1 4">DP-K7</strain>
    </source>
</reference>
<gene>
    <name evidence="1" type="ORF">GKZ75_05950</name>
    <name evidence="2" type="ORF">SAMN06296028_103155</name>
</gene>
<name>A0A1X7CJ36_9MICC</name>
<dbReference type="Proteomes" id="UP000192929">
    <property type="component" value="Unassembled WGS sequence"/>
</dbReference>
<organism evidence="2 3">
    <name type="scientific">Kocuria marina subsp. indica</name>
    <dbReference type="NCBI Taxonomy" id="1049583"/>
    <lineage>
        <taxon>Bacteria</taxon>
        <taxon>Bacillati</taxon>
        <taxon>Actinomycetota</taxon>
        <taxon>Actinomycetes</taxon>
        <taxon>Micrococcales</taxon>
        <taxon>Micrococcaceae</taxon>
        <taxon>Kocuria</taxon>
    </lineage>
</organism>
<dbReference type="AlphaFoldDB" id="A0A1X7CJ36"/>
<dbReference type="GeneID" id="93242807"/>
<proteinExistence type="predicted"/>
<dbReference type="Proteomes" id="UP000471026">
    <property type="component" value="Unassembled WGS sequence"/>
</dbReference>
<evidence type="ECO:0000313" key="4">
    <source>
        <dbReference type="Proteomes" id="UP000471026"/>
    </source>
</evidence>
<dbReference type="RefSeq" id="WP_156523380.1">
    <property type="nucleotide sequence ID" value="NZ_CP035504.1"/>
</dbReference>
<reference evidence="3" key="1">
    <citation type="submission" date="2017-04" db="EMBL/GenBank/DDBJ databases">
        <authorList>
            <person name="Varghese N."/>
            <person name="Submissions S."/>
        </authorList>
    </citation>
    <scope>NUCLEOTIDE SEQUENCE [LARGE SCALE GENOMIC DNA]</scope>
    <source>
        <strain evidence="3">NIO-1021</strain>
    </source>
</reference>
<dbReference type="EMBL" id="WMHZ01000007">
    <property type="protein sequence ID" value="NDO77783.1"/>
    <property type="molecule type" value="Genomic_DNA"/>
</dbReference>
<dbReference type="EMBL" id="FXAC01000003">
    <property type="protein sequence ID" value="SME97264.1"/>
    <property type="molecule type" value="Genomic_DNA"/>
</dbReference>
<sequence length="53" mass="6155">MSRSRSTLGPVLRQVLRSTVRRQATRRLIGVVPPVAAYRRVATARRLLRMLRR</sequence>
<reference evidence="2" key="2">
    <citation type="submission" date="2017-04" db="EMBL/GenBank/DDBJ databases">
        <authorList>
            <person name="Afonso C.L."/>
            <person name="Miller P.J."/>
            <person name="Scott M.A."/>
            <person name="Spackman E."/>
            <person name="Goraichik I."/>
            <person name="Dimitrov K.M."/>
            <person name="Suarez D.L."/>
            <person name="Swayne D.E."/>
        </authorList>
    </citation>
    <scope>NUCLEOTIDE SEQUENCE [LARGE SCALE GENOMIC DNA]</scope>
    <source>
        <strain evidence="2">NIO-1021</strain>
    </source>
</reference>
<evidence type="ECO:0000313" key="3">
    <source>
        <dbReference type="Proteomes" id="UP000192929"/>
    </source>
</evidence>
<evidence type="ECO:0000313" key="1">
    <source>
        <dbReference type="EMBL" id="NDO77783.1"/>
    </source>
</evidence>
<protein>
    <submittedName>
        <fullName evidence="2">Uncharacterized protein</fullName>
    </submittedName>
</protein>
<keyword evidence="3" id="KW-1185">Reference proteome</keyword>
<accession>A0A1X7CJ36</accession>